<evidence type="ECO:0000313" key="4">
    <source>
        <dbReference type="EMBL" id="PHI28795.1"/>
    </source>
</evidence>
<gene>
    <name evidence="4" type="ORF">CRN84_05425</name>
</gene>
<dbReference type="AlphaFoldDB" id="A0A2C6DK41"/>
<dbReference type="InterPro" id="IPR003535">
    <property type="entry name" value="Intimin/invasin_bac"/>
</dbReference>
<evidence type="ECO:0000259" key="3">
    <source>
        <dbReference type="PROSITE" id="PS51782"/>
    </source>
</evidence>
<accession>A0A2C6DK41</accession>
<dbReference type="InterPro" id="IPR038177">
    <property type="entry name" value="IAT_beta_sf"/>
</dbReference>
<dbReference type="GO" id="GO:0009279">
    <property type="term" value="C:cell outer membrane"/>
    <property type="evidence" value="ECO:0007669"/>
    <property type="project" value="TreeGrafter"/>
</dbReference>
<reference evidence="5" key="1">
    <citation type="submission" date="2017-09" db="EMBL/GenBank/DDBJ databases">
        <title>FDA dAtabase for Regulatory Grade micrObial Sequences (FDA-ARGOS): Supporting development and validation of Infectious Disease Dx tests.</title>
        <authorList>
            <person name="Minogue T."/>
            <person name="Wolcott M."/>
            <person name="Wasieloski L."/>
            <person name="Aguilar W."/>
            <person name="Moore D."/>
            <person name="Tallon L."/>
            <person name="Sadzewicz L."/>
            <person name="Ott S."/>
            <person name="Zhao X."/>
            <person name="Nagaraj S."/>
            <person name="Vavikolanu K."/>
            <person name="Aluvathingal J."/>
            <person name="Nadendla S."/>
            <person name="Sichtig H."/>
        </authorList>
    </citation>
    <scope>NUCLEOTIDE SEQUENCE [LARGE SCALE GENOMIC DNA]</scope>
    <source>
        <strain evidence="5">FDAARGOS_387</strain>
    </source>
</reference>
<feature type="domain" description="LysM" evidence="3">
    <location>
        <begin position="38"/>
        <end position="84"/>
    </location>
</feature>
<dbReference type="PRINTS" id="PR01369">
    <property type="entry name" value="INTIMIN"/>
</dbReference>
<keyword evidence="5" id="KW-1185">Reference proteome</keyword>
<proteinExistence type="inferred from homology"/>
<comment type="similarity">
    <text evidence="1">Belongs to the intimin/invasin family.</text>
</comment>
<name>A0A2C6DK41_9GAMM</name>
<dbReference type="Gene3D" id="2.40.160.160">
    <property type="entry name" value="Inverse autotransporter, beta-domain"/>
    <property type="match status" value="1"/>
</dbReference>
<feature type="chain" id="PRO_5013039046" evidence="2">
    <location>
        <begin position="26"/>
        <end position="764"/>
    </location>
</feature>
<evidence type="ECO:0000313" key="5">
    <source>
        <dbReference type="Proteomes" id="UP000224974"/>
    </source>
</evidence>
<organism evidence="4 5">
    <name type="scientific">Budvicia aquatica</name>
    <dbReference type="NCBI Taxonomy" id="82979"/>
    <lineage>
        <taxon>Bacteria</taxon>
        <taxon>Pseudomonadati</taxon>
        <taxon>Pseudomonadota</taxon>
        <taxon>Gammaproteobacteria</taxon>
        <taxon>Enterobacterales</taxon>
        <taxon>Budviciaceae</taxon>
        <taxon>Budvicia</taxon>
    </lineage>
</organism>
<sequence length="764" mass="82569">MKITMRLSAIAICVMSSGFSTAVFAAQNDISSATSTTRLYVVPADSSLYQLALQSGITVAELRILNNGGLNRREAMKAGESLLLPVDSPLLPTTDESGLYVNNLPELGMGNDPLPKADKDGRMPASAMEMKAAGMAQSVGGQDWNNMTGDQVQNQAESWAKNKAKAEVLNPVQQQAQDLLGKFGKARVTLTVDDNGDLSKSSASLFTPWYENDDVVTFSQIGVHDQDGRTIGNFGLGVRWEQETWLLGTNTFLDQDFSRNHSRLGLGLELWADYTKLATNYYHPLSSWKDSKDFDDYLERPAEGYDVRAQGYLPVYPHLGASVVYEQYFGDEVALFGKDNLQSDPRAVTLGVDYTPFPLATIKASHKEGQGGQKEAQFDLQLNYQLGTALNKQLDPDNVGAMRTLRGSRYDMVDRNYDIVLEYKEKSGLLEVDLAAVPTTLLEGDTHLMQPLVKNKYRITRVTWNGDTVPLAILPTGGVNNPQGWQITLPAWRSGPGDINHYQLSVTLADEKGRQQTSNPVDIVVGQQRQGLLALESAASVPATGLPTDVIKLSAHLEDHQSQAVNDPLVTPVWKVTDAVTGAVVPVVAAGGSCPLDAASQPLPCIQVLRAPVDVRTGINYYVEELVSTLSGSFIVRADLGIYGMSNPQTVTFTSATNTNLVVRAEIQDPAGQDLLTTGNSPLIGVTYTVKLFDGANVDITTSIPAANVQWELDGPNTAGCAITLNSFDTGVRGYQFTPRTNASSNSGVTCGDQGFGLKVTYVP</sequence>
<dbReference type="GO" id="GO:0007155">
    <property type="term" value="P:cell adhesion"/>
    <property type="evidence" value="ECO:0007669"/>
    <property type="project" value="InterPro"/>
</dbReference>
<dbReference type="PANTHER" id="PTHR39576">
    <property type="entry name" value="ATTACHING AND EFFACING PROTEIN HOMOLOG-RELATED-RELATED"/>
    <property type="match status" value="1"/>
</dbReference>
<dbReference type="Pfam" id="PF11924">
    <property type="entry name" value="IAT_beta"/>
    <property type="match status" value="1"/>
</dbReference>
<evidence type="ECO:0000256" key="1">
    <source>
        <dbReference type="ARBA" id="ARBA00010116"/>
    </source>
</evidence>
<feature type="signal peptide" evidence="2">
    <location>
        <begin position="1"/>
        <end position="25"/>
    </location>
</feature>
<comment type="caution">
    <text evidence="4">The sequence shown here is derived from an EMBL/GenBank/DDBJ whole genome shotgun (WGS) entry which is preliminary data.</text>
</comment>
<dbReference type="RefSeq" id="WP_099044050.1">
    <property type="nucleotide sequence ID" value="NZ_PDDX01000001.1"/>
</dbReference>
<dbReference type="InterPro" id="IPR018392">
    <property type="entry name" value="LysM"/>
</dbReference>
<dbReference type="InterPro" id="IPR024519">
    <property type="entry name" value="IAT_beta"/>
</dbReference>
<dbReference type="InterPro" id="IPR051715">
    <property type="entry name" value="Intimin-Invasin_domain"/>
</dbReference>
<protein>
    <submittedName>
        <fullName evidence="4">Murein transglycosylase</fullName>
    </submittedName>
</protein>
<dbReference type="Proteomes" id="UP000224974">
    <property type="component" value="Unassembled WGS sequence"/>
</dbReference>
<dbReference type="OrthoDB" id="8320584at2"/>
<evidence type="ECO:0000256" key="2">
    <source>
        <dbReference type="SAM" id="SignalP"/>
    </source>
</evidence>
<keyword evidence="2" id="KW-0732">Signal</keyword>
<dbReference type="FunFam" id="2.40.160.160:FF:000001">
    <property type="entry name" value="Intimin-like inverse autotransporter SinH"/>
    <property type="match status" value="1"/>
</dbReference>
<dbReference type="PANTHER" id="PTHR39576:SF2">
    <property type="entry name" value="ATTACHING AND EFFACING PROTEIN HOMOLOG-RELATED"/>
    <property type="match status" value="1"/>
</dbReference>
<dbReference type="EMBL" id="PDDX01000001">
    <property type="protein sequence ID" value="PHI28795.1"/>
    <property type="molecule type" value="Genomic_DNA"/>
</dbReference>
<dbReference type="PROSITE" id="PS51782">
    <property type="entry name" value="LYSM"/>
    <property type="match status" value="1"/>
</dbReference>